<dbReference type="Pfam" id="PF00854">
    <property type="entry name" value="PTR2"/>
    <property type="match status" value="1"/>
</dbReference>
<dbReference type="GO" id="GO:0022857">
    <property type="term" value="F:transmembrane transporter activity"/>
    <property type="evidence" value="ECO:0007669"/>
    <property type="project" value="InterPro"/>
</dbReference>
<feature type="disulfide bond" evidence="26">
    <location>
        <begin position="710"/>
        <end position="735"/>
    </location>
</feature>
<evidence type="ECO:0000313" key="30">
    <source>
        <dbReference type="EMBL" id="KAF2296418.1"/>
    </source>
</evidence>
<evidence type="ECO:0000256" key="21">
    <source>
        <dbReference type="ARBA" id="ARBA00023242"/>
    </source>
</evidence>
<dbReference type="GO" id="GO:0005634">
    <property type="term" value="C:nucleus"/>
    <property type="evidence" value="ECO:0007669"/>
    <property type="project" value="UniProtKB-SubCell"/>
</dbReference>
<dbReference type="GO" id="GO:0003677">
    <property type="term" value="F:DNA binding"/>
    <property type="evidence" value="ECO:0007669"/>
    <property type="project" value="UniProtKB-KW"/>
</dbReference>
<dbReference type="PRINTS" id="PR00458">
    <property type="entry name" value="PEROXIDASE"/>
</dbReference>
<keyword evidence="16" id="KW-0238">DNA-binding</keyword>
<feature type="binding site" evidence="24">
    <location>
        <position position="577"/>
    </location>
    <ligand>
        <name>Ca(2+)</name>
        <dbReference type="ChEBI" id="CHEBI:29108"/>
        <label>1</label>
    </ligand>
</feature>
<comment type="similarity">
    <text evidence="5">Belongs to the peroxidase family. Ascorbate peroxidase subfamily.</text>
</comment>
<dbReference type="InterPro" id="IPR036259">
    <property type="entry name" value="MFS_trans_sf"/>
</dbReference>
<evidence type="ECO:0000256" key="28">
    <source>
        <dbReference type="SAM" id="Phobius"/>
    </source>
</evidence>
<keyword evidence="12 28" id="KW-1133">Transmembrane helix</keyword>
<dbReference type="InterPro" id="IPR002016">
    <property type="entry name" value="Haem_peroxidase"/>
</dbReference>
<dbReference type="GO" id="GO:0140825">
    <property type="term" value="F:lactoperoxidase activity"/>
    <property type="evidence" value="ECO:0007669"/>
    <property type="project" value="UniProtKB-EC"/>
</dbReference>
<comment type="cofactor">
    <cofactor evidence="24">
        <name>Ca(2+)</name>
        <dbReference type="ChEBI" id="CHEBI:29108"/>
    </cofactor>
    <text evidence="24">Binds 2 calcium ions per subunit.</text>
</comment>
<evidence type="ECO:0000256" key="18">
    <source>
        <dbReference type="ARBA" id="ARBA00023157"/>
    </source>
</evidence>
<keyword evidence="21" id="KW-0539">Nucleus</keyword>
<feature type="disulfide bond" evidence="26">
    <location>
        <begin position="578"/>
        <end position="583"/>
    </location>
</feature>
<keyword evidence="31" id="KW-1185">Reference proteome</keyword>
<feature type="transmembrane region" description="Helical" evidence="28">
    <location>
        <begin position="269"/>
        <end position="290"/>
    </location>
</feature>
<evidence type="ECO:0000256" key="19">
    <source>
        <dbReference type="ARBA" id="ARBA00023163"/>
    </source>
</evidence>
<dbReference type="FunFam" id="1.10.520.10:FF:000001">
    <property type="entry name" value="Peroxidase"/>
    <property type="match status" value="1"/>
</dbReference>
<evidence type="ECO:0000256" key="23">
    <source>
        <dbReference type="PIRSR" id="PIRSR600823-2"/>
    </source>
</evidence>
<feature type="binding site" evidence="24">
    <location>
        <position position="704"/>
    </location>
    <ligand>
        <name>Ca(2+)</name>
        <dbReference type="ChEBI" id="CHEBI:29108"/>
        <label>2</label>
    </ligand>
</feature>
<dbReference type="Gene3D" id="1.10.420.10">
    <property type="entry name" value="Peroxidase, domain 2"/>
    <property type="match status" value="1"/>
</dbReference>
<gene>
    <name evidence="30" type="ORF">GH714_037850</name>
</gene>
<feature type="active site" description="Proton acceptor" evidence="22">
    <location>
        <position position="576"/>
    </location>
</feature>
<dbReference type="InterPro" id="IPR000109">
    <property type="entry name" value="POT_fam"/>
</dbReference>
<feature type="transmembrane region" description="Helical" evidence="28">
    <location>
        <begin position="311"/>
        <end position="331"/>
    </location>
</feature>
<dbReference type="PROSITE" id="PS00435">
    <property type="entry name" value="PEROXIDASE_1"/>
    <property type="match status" value="1"/>
</dbReference>
<keyword evidence="8" id="KW-0349">Heme</keyword>
<feature type="binding site" evidence="24">
    <location>
        <position position="758"/>
    </location>
    <ligand>
        <name>Ca(2+)</name>
        <dbReference type="ChEBI" id="CHEBI:29108"/>
        <label>2</label>
    </ligand>
</feature>
<dbReference type="AlphaFoldDB" id="A0A6A6L812"/>
<name>A0A6A6L812_HEVBR</name>
<comment type="caution">
    <text evidence="30">The sequence shown here is derived from an EMBL/GenBank/DDBJ whole genome shotgun (WGS) entry which is preliminary data.</text>
</comment>
<dbReference type="GO" id="GO:0046872">
    <property type="term" value="F:metal ion binding"/>
    <property type="evidence" value="ECO:0007669"/>
    <property type="project" value="UniProtKB-KW"/>
</dbReference>
<dbReference type="PROSITE" id="PS50873">
    <property type="entry name" value="PEROXIDASE_4"/>
    <property type="match status" value="1"/>
</dbReference>
<feature type="binding site" evidence="24">
    <location>
        <position position="598"/>
    </location>
    <ligand>
        <name>Ca(2+)</name>
        <dbReference type="ChEBI" id="CHEBI:29108"/>
        <label>1</label>
    </ligand>
</feature>
<keyword evidence="17 28" id="KW-0472">Membrane</keyword>
<evidence type="ECO:0000256" key="5">
    <source>
        <dbReference type="ARBA" id="ARBA00006873"/>
    </source>
</evidence>
<comment type="subcellular location">
    <subcellularLocation>
        <location evidence="4">Membrane</location>
        <topology evidence="4">Multi-pass membrane protein</topology>
    </subcellularLocation>
    <subcellularLocation>
        <location evidence="3">Nucleus</location>
    </subcellularLocation>
</comment>
<dbReference type="SUPFAM" id="SSF48113">
    <property type="entry name" value="Heme-dependent peroxidases"/>
    <property type="match status" value="1"/>
</dbReference>
<comment type="function">
    <text evidence="2">Removal of H(2)O(2), oxidation of toxic reductants, biosynthesis and degradation of lignin, suberization, auxin catabolism, response to environmental stresses such as wounding, pathogen attack and oxidative stress. These functions might be dependent on each isozyme/isoform in each plant tissue.</text>
</comment>
<proteinExistence type="inferred from homology"/>
<dbReference type="CDD" id="cd00693">
    <property type="entry name" value="secretory_peroxidase"/>
    <property type="match status" value="1"/>
</dbReference>
<evidence type="ECO:0000256" key="11">
    <source>
        <dbReference type="ARBA" id="ARBA00022837"/>
    </source>
</evidence>
<evidence type="ECO:0000256" key="25">
    <source>
        <dbReference type="PIRSR" id="PIRSR600823-4"/>
    </source>
</evidence>
<protein>
    <recommendedName>
        <fullName evidence="6">peroxidase</fullName>
        <ecNumber evidence="6">1.11.1.7</ecNumber>
    </recommendedName>
</protein>
<dbReference type="InterPro" id="IPR019794">
    <property type="entry name" value="Peroxidases_AS"/>
</dbReference>
<evidence type="ECO:0000256" key="9">
    <source>
        <dbReference type="ARBA" id="ARBA00022692"/>
    </source>
</evidence>
<dbReference type="InterPro" id="IPR033905">
    <property type="entry name" value="Secretory_peroxidase"/>
</dbReference>
<dbReference type="InterPro" id="IPR019793">
    <property type="entry name" value="Peroxidases_heam-ligand_BS"/>
</dbReference>
<evidence type="ECO:0000256" key="17">
    <source>
        <dbReference type="ARBA" id="ARBA00023136"/>
    </source>
</evidence>
<feature type="binding site" evidence="24">
    <location>
        <position position="750"/>
    </location>
    <ligand>
        <name>Ca(2+)</name>
        <dbReference type="ChEBI" id="CHEBI:29108"/>
        <label>2</label>
    </ligand>
</feature>
<evidence type="ECO:0000256" key="4">
    <source>
        <dbReference type="ARBA" id="ARBA00004141"/>
    </source>
</evidence>
<keyword evidence="13" id="KW-0560">Oxidoreductase</keyword>
<evidence type="ECO:0000256" key="22">
    <source>
        <dbReference type="PIRSR" id="PIRSR600823-1"/>
    </source>
</evidence>
<feature type="binding site" evidence="24">
    <location>
        <position position="753"/>
    </location>
    <ligand>
        <name>Ca(2+)</name>
        <dbReference type="ChEBI" id="CHEBI:29108"/>
        <label>2</label>
    </ligand>
</feature>
<evidence type="ECO:0000256" key="14">
    <source>
        <dbReference type="ARBA" id="ARBA00023004"/>
    </source>
</evidence>
<dbReference type="InterPro" id="IPR015300">
    <property type="entry name" value="DNA-bd_pseudobarrel_sf"/>
</dbReference>
<dbReference type="Gene3D" id="1.10.520.10">
    <property type="match status" value="1"/>
</dbReference>
<dbReference type="EC" id="1.11.1.7" evidence="6"/>
<dbReference type="PROSITE" id="PS00436">
    <property type="entry name" value="PEROXIDASE_2"/>
    <property type="match status" value="1"/>
</dbReference>
<feature type="site" description="Transition state stabilizer" evidence="25">
    <location>
        <position position="572"/>
    </location>
</feature>
<feature type="transmembrane region" description="Helical" evidence="28">
    <location>
        <begin position="392"/>
        <end position="415"/>
    </location>
</feature>
<evidence type="ECO:0000256" key="26">
    <source>
        <dbReference type="PIRSR" id="PIRSR600823-5"/>
    </source>
</evidence>
<evidence type="ECO:0000256" key="10">
    <source>
        <dbReference type="ARBA" id="ARBA00022723"/>
    </source>
</evidence>
<keyword evidence="9 28" id="KW-0812">Transmembrane</keyword>
<feature type="binding site" evidence="23">
    <location>
        <position position="673"/>
    </location>
    <ligand>
        <name>substrate</name>
    </ligand>
</feature>
<evidence type="ECO:0000256" key="8">
    <source>
        <dbReference type="ARBA" id="ARBA00022617"/>
    </source>
</evidence>
<evidence type="ECO:0000256" key="3">
    <source>
        <dbReference type="ARBA" id="ARBA00004123"/>
    </source>
</evidence>
<dbReference type="EMBL" id="JAAGAX010000013">
    <property type="protein sequence ID" value="KAF2296418.1"/>
    <property type="molecule type" value="Genomic_DNA"/>
</dbReference>
<evidence type="ECO:0000256" key="2">
    <source>
        <dbReference type="ARBA" id="ARBA00002322"/>
    </source>
</evidence>
<keyword evidence="10 24" id="KW-0479">Metal-binding</keyword>
<keyword evidence="19" id="KW-0804">Transcription</keyword>
<reference evidence="30 31" key="1">
    <citation type="journal article" date="2020" name="Mol. Plant">
        <title>The Chromosome-Based Rubber Tree Genome Provides New Insights into Spurge Genome Evolution and Rubber Biosynthesis.</title>
        <authorList>
            <person name="Liu J."/>
            <person name="Shi C."/>
            <person name="Shi C.C."/>
            <person name="Li W."/>
            <person name="Zhang Q.J."/>
            <person name="Zhang Y."/>
            <person name="Li K."/>
            <person name="Lu H.F."/>
            <person name="Shi C."/>
            <person name="Zhu S.T."/>
            <person name="Xiao Z.Y."/>
            <person name="Nan H."/>
            <person name="Yue Y."/>
            <person name="Zhu X.G."/>
            <person name="Wu Y."/>
            <person name="Hong X.N."/>
            <person name="Fan G.Y."/>
            <person name="Tong Y."/>
            <person name="Zhang D."/>
            <person name="Mao C.L."/>
            <person name="Liu Y.L."/>
            <person name="Hao S.J."/>
            <person name="Liu W.Q."/>
            <person name="Lv M.Q."/>
            <person name="Zhang H.B."/>
            <person name="Liu Y."/>
            <person name="Hu-Tang G.R."/>
            <person name="Wang J.P."/>
            <person name="Wang J.H."/>
            <person name="Sun Y.H."/>
            <person name="Ni S.B."/>
            <person name="Chen W.B."/>
            <person name="Zhang X.C."/>
            <person name="Jiao Y.N."/>
            <person name="Eichler E.E."/>
            <person name="Li G.H."/>
            <person name="Liu X."/>
            <person name="Gao L.Z."/>
        </authorList>
    </citation>
    <scope>NUCLEOTIDE SEQUENCE [LARGE SCALE GENOMIC DNA]</scope>
    <source>
        <strain evidence="31">cv. GT1</strain>
        <tissue evidence="30">Leaf</tissue>
    </source>
</reference>
<dbReference type="PANTHER" id="PTHR31388:SF24">
    <property type="entry name" value="PEROXIDASE 52"/>
    <property type="match status" value="1"/>
</dbReference>
<feature type="binding site" evidence="24">
    <location>
        <position position="580"/>
    </location>
    <ligand>
        <name>Ca(2+)</name>
        <dbReference type="ChEBI" id="CHEBI:29108"/>
        <label>1</label>
    </ligand>
</feature>
<keyword evidence="18 26" id="KW-1015">Disulfide bond</keyword>
<dbReference type="GO" id="GO:0016020">
    <property type="term" value="C:membrane"/>
    <property type="evidence" value="ECO:0007669"/>
    <property type="project" value="UniProtKB-SubCell"/>
</dbReference>
<feature type="binding site" evidence="24">
    <location>
        <position position="584"/>
    </location>
    <ligand>
        <name>Ca(2+)</name>
        <dbReference type="ChEBI" id="CHEBI:29108"/>
        <label>1</label>
    </ligand>
</feature>
<feature type="binding site" evidence="24">
    <location>
        <position position="586"/>
    </location>
    <ligand>
        <name>Ca(2+)</name>
        <dbReference type="ChEBI" id="CHEBI:29108"/>
        <label>1</label>
    </ligand>
</feature>
<keyword evidence="11 24" id="KW-0106">Calcium</keyword>
<evidence type="ECO:0000256" key="27">
    <source>
        <dbReference type="SAM" id="MobiDB-lite"/>
    </source>
</evidence>
<dbReference type="GO" id="GO:0020037">
    <property type="term" value="F:heme binding"/>
    <property type="evidence" value="ECO:0007669"/>
    <property type="project" value="InterPro"/>
</dbReference>
<dbReference type="GO" id="GO:0006979">
    <property type="term" value="P:response to oxidative stress"/>
    <property type="evidence" value="ECO:0007669"/>
    <property type="project" value="InterPro"/>
</dbReference>
<evidence type="ECO:0000256" key="7">
    <source>
        <dbReference type="ARBA" id="ARBA00022559"/>
    </source>
</evidence>
<dbReference type="Proteomes" id="UP000467840">
    <property type="component" value="Chromosome 7"/>
</dbReference>
<sequence length="830" mass="91509">MIASLTGYNSATCKKTTTTQWTIGIEGEENGSNVQFKESDLVDVINHYSPLTTSPIDAAYFSNIKSDSMSLFLFNSDGVEICYRPRLGEDFFYVSSDDEYEGNLNGLMFTAQMNTCDWKYKLNIPLSFAKDNLGTEPKEVDLRCPMRGTNFKVKYVPRLDSEGHLCKGYEAFERMAFYGIASNLVNYLTTQLHEDTVSSVRNVNNWSGSVWITPILGAYIADTFMGRYWTFTVSSLFMSWCLDKAAIKDVNTSASSAPCTVTQVEGTKLVVGMILIWLVTLIPSTIWAQINTLFVKQGTTLDRSLGPNFKIPAASLGSFVTLSMLLSVPMYDRCFVPFMRKKTGNPRGITLLQRLGIGFVIQVIAIAIAYAVEVRRMHVIRLHHIMGTKEIVPMSIFWLLPQYVLLGVADVFNAIGLLEFFYDQSPEDMQSLGTTFFTSGIGVGNFLNSFLVTMVDKITGRGSKSWIGNNLNDCHLDYYYGFLLIISTLNLGAFVWASSRFIYKKEIIKVNESCVQLEEKTLDTSPLGLTTANAQLSTNFYSKSCPNLFSAVKPVVQSAINNEKRMGASLVRLFFHDCFVNGCDGSVLLDDTSSFTGEKTANPNRNSARGFDVIDNVKSAVEKACPGVVSCADIVAIAARDSAVILGGPSWDVKLGRRDARTTSLSAANNGIPPPTSNLNQLISRFSALGLSTRDLVALTGSHTIGQARCTSFRARIYNETNIDSSFARTRRSNCPSTSGTGDNNLAPLDLQTPTSFDNNYFKNLLNQRGLLHSDQQLFNGGSTDSIVRTYSNGQSTFFSDFVAGMIKMGDISPLTGSQGEIRKNCRRAN</sequence>
<dbReference type="PRINTS" id="PR00461">
    <property type="entry name" value="PLPEROXIDASE"/>
</dbReference>
<evidence type="ECO:0000259" key="29">
    <source>
        <dbReference type="PROSITE" id="PS50873"/>
    </source>
</evidence>
<organism evidence="30 31">
    <name type="scientific">Hevea brasiliensis</name>
    <name type="common">Para rubber tree</name>
    <name type="synonym">Siphonia brasiliensis</name>
    <dbReference type="NCBI Taxonomy" id="3981"/>
    <lineage>
        <taxon>Eukaryota</taxon>
        <taxon>Viridiplantae</taxon>
        <taxon>Streptophyta</taxon>
        <taxon>Embryophyta</taxon>
        <taxon>Tracheophyta</taxon>
        <taxon>Spermatophyta</taxon>
        <taxon>Magnoliopsida</taxon>
        <taxon>eudicotyledons</taxon>
        <taxon>Gunneridae</taxon>
        <taxon>Pentapetalae</taxon>
        <taxon>rosids</taxon>
        <taxon>fabids</taxon>
        <taxon>Malpighiales</taxon>
        <taxon>Euphorbiaceae</taxon>
        <taxon>Crotonoideae</taxon>
        <taxon>Micrandreae</taxon>
        <taxon>Hevea</taxon>
    </lineage>
</organism>
<dbReference type="InterPro" id="IPR000823">
    <property type="entry name" value="Peroxidase_pln"/>
</dbReference>
<evidence type="ECO:0000256" key="16">
    <source>
        <dbReference type="ARBA" id="ARBA00023125"/>
    </source>
</evidence>
<evidence type="ECO:0000256" key="1">
    <source>
        <dbReference type="ARBA" id="ARBA00000189"/>
    </source>
</evidence>
<dbReference type="InterPro" id="IPR010255">
    <property type="entry name" value="Haem_peroxidase_sf"/>
</dbReference>
<comment type="catalytic activity">
    <reaction evidence="1">
        <text>2 a phenolic donor + H2O2 = 2 a phenolic radical donor + 2 H2O</text>
        <dbReference type="Rhea" id="RHEA:56136"/>
        <dbReference type="ChEBI" id="CHEBI:15377"/>
        <dbReference type="ChEBI" id="CHEBI:16240"/>
        <dbReference type="ChEBI" id="CHEBI:139520"/>
        <dbReference type="ChEBI" id="CHEBI:139521"/>
        <dbReference type="EC" id="1.11.1.7"/>
    </reaction>
</comment>
<dbReference type="GO" id="GO:0042744">
    <property type="term" value="P:hydrogen peroxide catabolic process"/>
    <property type="evidence" value="ECO:0007669"/>
    <property type="project" value="InterPro"/>
</dbReference>
<dbReference type="FunFam" id="1.10.420.10:FF:000006">
    <property type="entry name" value="Peroxidase"/>
    <property type="match status" value="1"/>
</dbReference>
<dbReference type="Gene3D" id="1.20.1250.20">
    <property type="entry name" value="MFS general substrate transporter like domains"/>
    <property type="match status" value="2"/>
</dbReference>
<dbReference type="SUPFAM" id="SSF101936">
    <property type="entry name" value="DNA-binding pseudobarrel domain"/>
    <property type="match status" value="1"/>
</dbReference>
<keyword evidence="7" id="KW-0575">Peroxidase</keyword>
<feature type="disulfide bond" evidence="26">
    <location>
        <begin position="631"/>
        <end position="826"/>
    </location>
</feature>
<evidence type="ECO:0000256" key="24">
    <source>
        <dbReference type="PIRSR" id="PIRSR600823-3"/>
    </source>
</evidence>
<feature type="domain" description="Plant heme peroxidase family profile" evidence="29">
    <location>
        <begin position="535"/>
        <end position="830"/>
    </location>
</feature>
<evidence type="ECO:0000256" key="15">
    <source>
        <dbReference type="ARBA" id="ARBA00023015"/>
    </source>
</evidence>
<accession>A0A6A6L812</accession>
<feature type="region of interest" description="Disordered" evidence="27">
    <location>
        <begin position="729"/>
        <end position="749"/>
    </location>
</feature>
<keyword evidence="14 24" id="KW-0408">Iron</keyword>
<feature type="binding site" evidence="24">
    <location>
        <position position="582"/>
    </location>
    <ligand>
        <name>Ca(2+)</name>
        <dbReference type="ChEBI" id="CHEBI:29108"/>
        <label>1</label>
    </ligand>
</feature>
<dbReference type="Pfam" id="PF00141">
    <property type="entry name" value="peroxidase"/>
    <property type="match status" value="1"/>
</dbReference>
<feature type="compositionally biased region" description="Polar residues" evidence="27">
    <location>
        <begin position="729"/>
        <end position="744"/>
    </location>
</feature>
<evidence type="ECO:0000256" key="13">
    <source>
        <dbReference type="ARBA" id="ARBA00023002"/>
    </source>
</evidence>
<feature type="transmembrane region" description="Helical" evidence="28">
    <location>
        <begin position="351"/>
        <end position="372"/>
    </location>
</feature>
<keyword evidence="20" id="KW-0325">Glycoprotein</keyword>
<feature type="transmembrane region" description="Helical" evidence="28">
    <location>
        <begin position="435"/>
        <end position="455"/>
    </location>
</feature>
<feature type="transmembrane region" description="Helical" evidence="28">
    <location>
        <begin position="476"/>
        <end position="497"/>
    </location>
</feature>
<evidence type="ECO:0000256" key="6">
    <source>
        <dbReference type="ARBA" id="ARBA00012313"/>
    </source>
</evidence>
<evidence type="ECO:0000313" key="31">
    <source>
        <dbReference type="Proteomes" id="UP000467840"/>
    </source>
</evidence>
<evidence type="ECO:0000256" key="12">
    <source>
        <dbReference type="ARBA" id="ARBA00022989"/>
    </source>
</evidence>
<keyword evidence="15" id="KW-0805">Transcription regulation</keyword>
<comment type="cofactor">
    <cofactor evidence="24">
        <name>heme b</name>
        <dbReference type="ChEBI" id="CHEBI:60344"/>
    </cofactor>
    <text evidence="24">Binds 1 heme b (iron(II)-protoporphyrin IX) group per subunit.</text>
</comment>
<feature type="disulfide bond" evidence="26">
    <location>
        <begin position="545"/>
        <end position="625"/>
    </location>
</feature>
<evidence type="ECO:0000256" key="20">
    <source>
        <dbReference type="ARBA" id="ARBA00023180"/>
    </source>
</evidence>
<feature type="binding site" description="axial binding residue" evidence="24">
    <location>
        <position position="703"/>
    </location>
    <ligand>
        <name>heme b</name>
        <dbReference type="ChEBI" id="CHEBI:60344"/>
    </ligand>
    <ligandPart>
        <name>Fe</name>
        <dbReference type="ChEBI" id="CHEBI:18248"/>
    </ligandPart>
</feature>
<dbReference type="PANTHER" id="PTHR31388">
    <property type="entry name" value="PEROXIDASE 72-RELATED"/>
    <property type="match status" value="1"/>
</dbReference>